<reference evidence="2" key="1">
    <citation type="submission" date="2021-01" db="EMBL/GenBank/DDBJ databases">
        <title>Whole genome shotgun sequence of Actinoplanes siamensis NBRC 109076.</title>
        <authorList>
            <person name="Komaki H."/>
            <person name="Tamura T."/>
        </authorList>
    </citation>
    <scope>NUCLEOTIDE SEQUENCE</scope>
    <source>
        <strain evidence="2">NBRC 109076</strain>
    </source>
</reference>
<evidence type="ECO:0000259" key="1">
    <source>
        <dbReference type="Pfam" id="PF00582"/>
    </source>
</evidence>
<dbReference type="SUPFAM" id="SSF52402">
    <property type="entry name" value="Adenine nucleotide alpha hydrolases-like"/>
    <property type="match status" value="2"/>
</dbReference>
<evidence type="ECO:0000313" key="3">
    <source>
        <dbReference type="Proteomes" id="UP000629619"/>
    </source>
</evidence>
<sequence length="256" mass="26633">MQIPNRPPVVAAVNPTTAGLAAVRLAAREALARGTVLSVVHAFTWHEAADRRAAAGLVDAAVAIIQRSTPGVGVRGQLMDGPRGTVLRRCSRTAAVLVLGGDDSALRELVTQAWCPVVVTRGPRPPGGPLLAAVDGSEPSVLALRFAADEARRRGRTLDVVHVTAEGGEATGRRLLDDLLGAVPDLPPLRRRVLAGSPAGELVRASRRAGLIALGAARVGAVARELLQHSACPTVFVHGRKERPLSLPRVATVSKG</sequence>
<proteinExistence type="predicted"/>
<protein>
    <recommendedName>
        <fullName evidence="1">UspA domain-containing protein</fullName>
    </recommendedName>
</protein>
<name>A0A919K8X6_9ACTN</name>
<dbReference type="Pfam" id="PF00582">
    <property type="entry name" value="Usp"/>
    <property type="match status" value="1"/>
</dbReference>
<dbReference type="CDD" id="cd00293">
    <property type="entry name" value="USP-like"/>
    <property type="match status" value="1"/>
</dbReference>
<accession>A0A919K8X6</accession>
<dbReference type="EMBL" id="BOMW01000007">
    <property type="protein sequence ID" value="GIF03172.1"/>
    <property type="molecule type" value="Genomic_DNA"/>
</dbReference>
<keyword evidence="3" id="KW-1185">Reference proteome</keyword>
<dbReference type="Proteomes" id="UP000629619">
    <property type="component" value="Unassembled WGS sequence"/>
</dbReference>
<dbReference type="InterPro" id="IPR006016">
    <property type="entry name" value="UspA"/>
</dbReference>
<dbReference type="AlphaFoldDB" id="A0A919K8X6"/>
<dbReference type="Gene3D" id="3.40.50.12370">
    <property type="match status" value="1"/>
</dbReference>
<organism evidence="2 3">
    <name type="scientific">Actinoplanes siamensis</name>
    <dbReference type="NCBI Taxonomy" id="1223317"/>
    <lineage>
        <taxon>Bacteria</taxon>
        <taxon>Bacillati</taxon>
        <taxon>Actinomycetota</taxon>
        <taxon>Actinomycetes</taxon>
        <taxon>Micromonosporales</taxon>
        <taxon>Micromonosporaceae</taxon>
        <taxon>Actinoplanes</taxon>
    </lineage>
</organism>
<comment type="caution">
    <text evidence="2">The sequence shown here is derived from an EMBL/GenBank/DDBJ whole genome shotgun (WGS) entry which is preliminary data.</text>
</comment>
<dbReference type="RefSeq" id="WP_203676920.1">
    <property type="nucleotide sequence ID" value="NZ_BOMW01000007.1"/>
</dbReference>
<feature type="domain" description="UspA" evidence="1">
    <location>
        <begin position="130"/>
        <end position="166"/>
    </location>
</feature>
<gene>
    <name evidence="2" type="ORF">Asi03nite_07100</name>
</gene>
<evidence type="ECO:0000313" key="2">
    <source>
        <dbReference type="EMBL" id="GIF03172.1"/>
    </source>
</evidence>